<dbReference type="Proteomes" id="UP000294164">
    <property type="component" value="Unassembled WGS sequence"/>
</dbReference>
<name>A0A4V2HFX4_9GAMM</name>
<accession>A0A4V2HFX4</accession>
<dbReference type="EMBL" id="SHMG01000006">
    <property type="protein sequence ID" value="TAA41526.1"/>
    <property type="molecule type" value="Genomic_DNA"/>
</dbReference>
<evidence type="ECO:0000313" key="2">
    <source>
        <dbReference type="EMBL" id="TAA41526.1"/>
    </source>
</evidence>
<evidence type="ECO:0000313" key="3">
    <source>
        <dbReference type="Proteomes" id="UP000294164"/>
    </source>
</evidence>
<dbReference type="AlphaFoldDB" id="A0A4V2HFX4"/>
<dbReference type="RefSeq" id="WP_130534685.1">
    <property type="nucleotide sequence ID" value="NZ_SHMG01000006.1"/>
</dbReference>
<organism evidence="2 3">
    <name type="scientific">Pseudoxanthomonas winnipegensis</name>
    <dbReference type="NCBI Taxonomy" id="2480810"/>
    <lineage>
        <taxon>Bacteria</taxon>
        <taxon>Pseudomonadati</taxon>
        <taxon>Pseudomonadota</taxon>
        <taxon>Gammaproteobacteria</taxon>
        <taxon>Lysobacterales</taxon>
        <taxon>Lysobacteraceae</taxon>
        <taxon>Pseudoxanthomonas</taxon>
    </lineage>
</organism>
<dbReference type="OrthoDB" id="10002677at2"/>
<comment type="caution">
    <text evidence="2">The sequence shown here is derived from an EMBL/GenBank/DDBJ whole genome shotgun (WGS) entry which is preliminary data.</text>
</comment>
<protein>
    <submittedName>
        <fullName evidence="2">Uncharacterized protein</fullName>
    </submittedName>
</protein>
<feature type="compositionally biased region" description="Polar residues" evidence="1">
    <location>
        <begin position="251"/>
        <end position="262"/>
    </location>
</feature>
<feature type="region of interest" description="Disordered" evidence="1">
    <location>
        <begin position="246"/>
        <end position="271"/>
    </location>
</feature>
<gene>
    <name evidence="2" type="ORF">EA655_11330</name>
</gene>
<evidence type="ECO:0000256" key="1">
    <source>
        <dbReference type="SAM" id="MobiDB-lite"/>
    </source>
</evidence>
<sequence length="271" mass="31723">MSTHKPEEIIEMIDQDQAYRDEKAMNAAGSDNAKLWVEADLKAETLERRINQYDREIERRLDGTNLLEMEQDLEKAITVRDEFLANNPRPTMFQPRARKEWGDEYDKFDTAITTLHQDMQKWEEEADPKQIAALQERRQAKFEEFQQTITQRQSYGRLPSERPMIEEVASYDSAMMGQDAFSLLDRIAIRREQQDRNNGRVGSISYGAETALQMDEEDKVLGKIQSDLVRDLGRWPKEHEVIAAEKKYHEQQNPQAPVQVQTLELKKDHIQ</sequence>
<proteinExistence type="predicted"/>
<reference evidence="2 3" key="1">
    <citation type="submission" date="2019-02" db="EMBL/GenBank/DDBJ databases">
        <title>WGS of Pseudoxanthomonas species novum from clinical isolates.</title>
        <authorList>
            <person name="Bernier A.-M."/>
            <person name="Bernard K."/>
            <person name="Vachon A."/>
        </authorList>
    </citation>
    <scope>NUCLEOTIDE SEQUENCE [LARGE SCALE GENOMIC DNA]</scope>
    <source>
        <strain evidence="2 3">NML130969</strain>
    </source>
</reference>